<dbReference type="FunFam" id="2.40.40.20:FF:000005">
    <property type="entry name" value="Periplasmic nitrate reductase"/>
    <property type="match status" value="1"/>
</dbReference>
<dbReference type="InterPro" id="IPR027467">
    <property type="entry name" value="MopterinOxRdtase_cofactor_BS"/>
</dbReference>
<dbReference type="RefSeq" id="WP_190463931.1">
    <property type="nucleotide sequence ID" value="NZ_JACJPW010000017.1"/>
</dbReference>
<dbReference type="Pfam" id="PF04879">
    <property type="entry name" value="Molybdop_Fe4S4"/>
    <property type="match status" value="1"/>
</dbReference>
<dbReference type="GO" id="GO:0042128">
    <property type="term" value="P:nitrate assimilation"/>
    <property type="evidence" value="ECO:0007669"/>
    <property type="project" value="UniProtKB-KW"/>
</dbReference>
<dbReference type="Pfam" id="PF00384">
    <property type="entry name" value="Molybdopterin"/>
    <property type="match status" value="1"/>
</dbReference>
<dbReference type="GO" id="GO:0046872">
    <property type="term" value="F:metal ion binding"/>
    <property type="evidence" value="ECO:0007669"/>
    <property type="project" value="UniProtKB-KW"/>
</dbReference>
<dbReference type="CDD" id="cd02754">
    <property type="entry name" value="MopB_Nitrate-R-NapA-like"/>
    <property type="match status" value="1"/>
</dbReference>
<evidence type="ECO:0000256" key="2">
    <source>
        <dbReference type="ARBA" id="ARBA00001966"/>
    </source>
</evidence>
<feature type="domain" description="4Fe-4S Mo/W bis-MGD-type" evidence="11">
    <location>
        <begin position="2"/>
        <end position="70"/>
    </location>
</feature>
<evidence type="ECO:0000256" key="6">
    <source>
        <dbReference type="ARBA" id="ARBA00022723"/>
    </source>
</evidence>
<gene>
    <name evidence="12" type="ORF">H6G03_08635</name>
</gene>
<dbReference type="Gene3D" id="2.40.40.20">
    <property type="match status" value="1"/>
</dbReference>
<dbReference type="GO" id="GO:0051539">
    <property type="term" value="F:4 iron, 4 sulfur cluster binding"/>
    <property type="evidence" value="ECO:0007669"/>
    <property type="project" value="UniProtKB-KW"/>
</dbReference>
<dbReference type="PROSITE" id="PS51669">
    <property type="entry name" value="4FE4S_MOW_BIS_MGD"/>
    <property type="match status" value="1"/>
</dbReference>
<keyword evidence="10" id="KW-0534">Nitrate assimilation</keyword>
<keyword evidence="4" id="KW-0004">4Fe-4S</keyword>
<proteinExistence type="inferred from homology"/>
<dbReference type="InterPro" id="IPR050123">
    <property type="entry name" value="Prok_molybdopt-oxidoreductase"/>
</dbReference>
<dbReference type="GO" id="GO:0043546">
    <property type="term" value="F:molybdopterin cofactor binding"/>
    <property type="evidence" value="ECO:0007669"/>
    <property type="project" value="InterPro"/>
</dbReference>
<dbReference type="PANTHER" id="PTHR43105:SF9">
    <property type="entry name" value="NADPH-FE(3+) OXIDOREDUCTASE SUBUNIT ALPHA"/>
    <property type="match status" value="1"/>
</dbReference>
<protein>
    <submittedName>
        <fullName evidence="12">Nitrate reductase</fullName>
    </submittedName>
</protein>
<evidence type="ECO:0000313" key="12">
    <source>
        <dbReference type="EMBL" id="MBD2181166.1"/>
    </source>
</evidence>
<dbReference type="PANTHER" id="PTHR43105">
    <property type="entry name" value="RESPIRATORY NITRATE REDUCTASE"/>
    <property type="match status" value="1"/>
</dbReference>
<dbReference type="Proteomes" id="UP000641646">
    <property type="component" value="Unassembled WGS sequence"/>
</dbReference>
<dbReference type="EMBL" id="JACJPW010000017">
    <property type="protein sequence ID" value="MBD2181166.1"/>
    <property type="molecule type" value="Genomic_DNA"/>
</dbReference>
<organism evidence="12 13">
    <name type="scientific">Aerosakkonema funiforme FACHB-1375</name>
    <dbReference type="NCBI Taxonomy" id="2949571"/>
    <lineage>
        <taxon>Bacteria</taxon>
        <taxon>Bacillati</taxon>
        <taxon>Cyanobacteriota</taxon>
        <taxon>Cyanophyceae</taxon>
        <taxon>Oscillatoriophycideae</taxon>
        <taxon>Aerosakkonematales</taxon>
        <taxon>Aerosakkonemataceae</taxon>
        <taxon>Aerosakkonema</taxon>
    </lineage>
</organism>
<keyword evidence="5" id="KW-0500">Molybdenum</keyword>
<dbReference type="Gene3D" id="3.40.228.10">
    <property type="entry name" value="Dimethylsulfoxide Reductase, domain 2"/>
    <property type="match status" value="1"/>
</dbReference>
<evidence type="ECO:0000256" key="3">
    <source>
        <dbReference type="ARBA" id="ARBA00008747"/>
    </source>
</evidence>
<dbReference type="Pfam" id="PF01568">
    <property type="entry name" value="Molydop_binding"/>
    <property type="match status" value="1"/>
</dbReference>
<evidence type="ECO:0000313" key="13">
    <source>
        <dbReference type="Proteomes" id="UP000641646"/>
    </source>
</evidence>
<dbReference type="PROSITE" id="PS00551">
    <property type="entry name" value="MOLYBDOPTERIN_PROK_1"/>
    <property type="match status" value="1"/>
</dbReference>
<dbReference type="SUPFAM" id="SSF50692">
    <property type="entry name" value="ADC-like"/>
    <property type="match status" value="1"/>
</dbReference>
<keyword evidence="7" id="KW-0560">Oxidoreductase</keyword>
<dbReference type="InterPro" id="IPR009010">
    <property type="entry name" value="Asp_de-COase-like_dom_sf"/>
</dbReference>
<comment type="similarity">
    <text evidence="3">Belongs to the prokaryotic molybdopterin-containing oxidoreductase family. NasA/NapA/NarB subfamily.</text>
</comment>
<accession>A0A926VCB4</accession>
<dbReference type="CDD" id="cd02791">
    <property type="entry name" value="MopB_CT_Nitrate-R-NapA-like"/>
    <property type="match status" value="1"/>
</dbReference>
<keyword evidence="13" id="KW-1185">Reference proteome</keyword>
<dbReference type="SMART" id="SM00926">
    <property type="entry name" value="Molybdop_Fe4S4"/>
    <property type="match status" value="1"/>
</dbReference>
<dbReference type="InterPro" id="IPR041957">
    <property type="entry name" value="CT_Nitrate-R-NapA-like"/>
</dbReference>
<dbReference type="GO" id="GO:0016020">
    <property type="term" value="C:membrane"/>
    <property type="evidence" value="ECO:0007669"/>
    <property type="project" value="TreeGrafter"/>
</dbReference>
<reference evidence="12" key="1">
    <citation type="journal article" date="2015" name="ISME J.">
        <title>Draft Genome Sequence of Streptomyces incarnatus NRRL8089, which Produces the Nucleoside Antibiotic Sinefungin.</title>
        <authorList>
            <person name="Oshima K."/>
            <person name="Hattori M."/>
            <person name="Shimizu H."/>
            <person name="Fukuda K."/>
            <person name="Nemoto M."/>
            <person name="Inagaki K."/>
            <person name="Tamura T."/>
        </authorList>
    </citation>
    <scope>NUCLEOTIDE SEQUENCE</scope>
    <source>
        <strain evidence="12">FACHB-1375</strain>
    </source>
</reference>
<comment type="cofactor">
    <cofactor evidence="2">
        <name>[4Fe-4S] cluster</name>
        <dbReference type="ChEBI" id="CHEBI:49883"/>
    </cofactor>
</comment>
<dbReference type="InterPro" id="IPR006656">
    <property type="entry name" value="Mopterin_OxRdtase"/>
</dbReference>
<dbReference type="Gene3D" id="3.40.50.740">
    <property type="match status" value="1"/>
</dbReference>
<keyword evidence="9" id="KW-0411">Iron-sulfur</keyword>
<evidence type="ECO:0000256" key="4">
    <source>
        <dbReference type="ARBA" id="ARBA00022485"/>
    </source>
</evidence>
<dbReference type="Gene3D" id="2.20.25.90">
    <property type="entry name" value="ADC-like domains"/>
    <property type="match status" value="1"/>
</dbReference>
<name>A0A926VCB4_9CYAN</name>
<keyword evidence="8" id="KW-0408">Iron</keyword>
<dbReference type="AlphaFoldDB" id="A0A926VCB4"/>
<reference evidence="12" key="2">
    <citation type="submission" date="2020-08" db="EMBL/GenBank/DDBJ databases">
        <authorList>
            <person name="Chen M."/>
            <person name="Teng W."/>
            <person name="Zhao L."/>
            <person name="Hu C."/>
            <person name="Zhou Y."/>
            <person name="Han B."/>
            <person name="Song L."/>
            <person name="Shu W."/>
        </authorList>
    </citation>
    <scope>NUCLEOTIDE SEQUENCE</scope>
    <source>
        <strain evidence="12">FACHB-1375</strain>
    </source>
</reference>
<comment type="caution">
    <text evidence="12">The sequence shown here is derived from an EMBL/GenBank/DDBJ whole genome shotgun (WGS) entry which is preliminary data.</text>
</comment>
<evidence type="ECO:0000256" key="8">
    <source>
        <dbReference type="ARBA" id="ARBA00023004"/>
    </source>
</evidence>
<evidence type="ECO:0000256" key="5">
    <source>
        <dbReference type="ARBA" id="ARBA00022505"/>
    </source>
</evidence>
<keyword evidence="6" id="KW-0479">Metal-binding</keyword>
<dbReference type="SUPFAM" id="SSF53706">
    <property type="entry name" value="Formate dehydrogenase/DMSO reductase, domains 1-3"/>
    <property type="match status" value="1"/>
</dbReference>
<evidence type="ECO:0000256" key="1">
    <source>
        <dbReference type="ARBA" id="ARBA00001942"/>
    </source>
</evidence>
<evidence type="ECO:0000256" key="7">
    <source>
        <dbReference type="ARBA" id="ARBA00023002"/>
    </source>
</evidence>
<dbReference type="FunFam" id="3.40.228.10:FF:000002">
    <property type="entry name" value="Formate dehydrogenase subunit alpha"/>
    <property type="match status" value="1"/>
</dbReference>
<dbReference type="GO" id="GO:0016491">
    <property type="term" value="F:oxidoreductase activity"/>
    <property type="evidence" value="ECO:0007669"/>
    <property type="project" value="UniProtKB-KW"/>
</dbReference>
<comment type="cofactor">
    <cofactor evidence="1">
        <name>Mo-bis(molybdopterin guanine dinucleotide)</name>
        <dbReference type="ChEBI" id="CHEBI:60539"/>
    </cofactor>
</comment>
<evidence type="ECO:0000256" key="10">
    <source>
        <dbReference type="ARBA" id="ARBA00023063"/>
    </source>
</evidence>
<dbReference type="InterPro" id="IPR006963">
    <property type="entry name" value="Mopterin_OxRdtase_4Fe-4S_dom"/>
</dbReference>
<evidence type="ECO:0000259" key="11">
    <source>
        <dbReference type="PROSITE" id="PS51669"/>
    </source>
</evidence>
<dbReference type="InterPro" id="IPR006657">
    <property type="entry name" value="MoPterin_dinucl-bd_dom"/>
</dbReference>
<evidence type="ECO:0000256" key="9">
    <source>
        <dbReference type="ARBA" id="ARBA00023014"/>
    </source>
</evidence>
<sequence length="739" mass="81867">MTDSTKTLCPYCGVGCGLEVSPPAQPGKPVNRDSQGYPTWKVQGDRAHPSSQGMVCVKGATIAESLNKDRLLYPMMRESLDRPFQRVTWEEALNAIVNRIQTVRFTQGPEAICMYGSGQFQTEDYYIAQKLLKGCLGTNNFDANSRLCMSSAVAGYIQSFGADGPPCCYDDLDLTDCAFLIGTNTAECHPIIFNRLRKHHKKNNGKVKMIVVDPRRTTTAEAADLHLAIQPGTDIDLLNGIAHLLLRWGYINSEFIDECTSGFPAYADVIRQYPPELVARKCGIKVDELEMAARYWGESKRVLSMWSMGVNQSSEGTAKVRTIINLHLMTGQIGNPGAGPFSLTGQPNAMGGREAGGLAHLLPGYRVVKNAVHRAEIEQFWGLPAGRISAAPGLSVWEMITGLEAGQVGFLWVAATNPAVSMPDLERTKKALWRSPFTVYQDAYYPTETANYAHVLLPAAQWSEKTGVMTNSERRITLCSAFREAPGEARADWEIFAEVGRRLGFTEQFKFANSAEVYAEFVQLTRKRPCDMTGVSHERLATEGPQQWPCPDRSSSAESQSQRLYTDFRFHTPDGRARFGAYHSRGLAEPPDPDYPFVLTIGRLYGHWHTQTRTGRIEKIRQMHPNPFIEIHPRDAGKLGIQEDTWVEVRSRRGMARFPAKVTEAIAPGTVFVPMHWGALWAENAEANALTHPEACPDSLEPELKACAVKLVPITADIKTADTFLQYPKSSMLSASPSV</sequence>